<dbReference type="PANTHER" id="PTHR15683:SF8">
    <property type="entry name" value="SCAFFOLD ATTACHMENT FACTOR B, ISOFORM B"/>
    <property type="match status" value="1"/>
</dbReference>
<dbReference type="PROSITE" id="PS50800">
    <property type="entry name" value="SAP"/>
    <property type="match status" value="1"/>
</dbReference>
<evidence type="ECO:0000259" key="5">
    <source>
        <dbReference type="PROSITE" id="PS50800"/>
    </source>
</evidence>
<feature type="compositionally biased region" description="Basic and acidic residues" evidence="4">
    <location>
        <begin position="40"/>
        <end position="50"/>
    </location>
</feature>
<feature type="compositionally biased region" description="Basic and acidic residues" evidence="4">
    <location>
        <begin position="58"/>
        <end position="70"/>
    </location>
</feature>
<dbReference type="AlphaFoldDB" id="A0A7R9BQE0"/>
<proteinExistence type="predicted"/>
<keyword evidence="7" id="KW-1185">Reference proteome</keyword>
<feature type="domain" description="SAP" evidence="5">
    <location>
        <begin position="11"/>
        <end position="45"/>
    </location>
</feature>
<dbReference type="Proteomes" id="UP000678499">
    <property type="component" value="Unassembled WGS sequence"/>
</dbReference>
<dbReference type="GO" id="GO:0006357">
    <property type="term" value="P:regulation of transcription by RNA polymerase II"/>
    <property type="evidence" value="ECO:0007669"/>
    <property type="project" value="TreeGrafter"/>
</dbReference>
<evidence type="ECO:0000256" key="1">
    <source>
        <dbReference type="ARBA" id="ARBA00004123"/>
    </source>
</evidence>
<dbReference type="SUPFAM" id="SSF68906">
    <property type="entry name" value="SAP domain"/>
    <property type="match status" value="1"/>
</dbReference>
<feature type="region of interest" description="Disordered" evidence="4">
    <location>
        <begin position="327"/>
        <end position="350"/>
    </location>
</feature>
<dbReference type="GO" id="GO:0003723">
    <property type="term" value="F:RNA binding"/>
    <property type="evidence" value="ECO:0007669"/>
    <property type="project" value="UniProtKB-KW"/>
</dbReference>
<feature type="compositionally biased region" description="Acidic residues" evidence="4">
    <location>
        <begin position="194"/>
        <end position="203"/>
    </location>
</feature>
<dbReference type="InterPro" id="IPR036361">
    <property type="entry name" value="SAP_dom_sf"/>
</dbReference>
<feature type="region of interest" description="Disordered" evidence="4">
    <location>
        <begin position="186"/>
        <end position="232"/>
    </location>
</feature>
<dbReference type="GO" id="GO:0043565">
    <property type="term" value="F:sequence-specific DNA binding"/>
    <property type="evidence" value="ECO:0007669"/>
    <property type="project" value="TreeGrafter"/>
</dbReference>
<dbReference type="SMART" id="SM00513">
    <property type="entry name" value="SAP"/>
    <property type="match status" value="1"/>
</dbReference>
<dbReference type="Pfam" id="PF02037">
    <property type="entry name" value="SAP"/>
    <property type="match status" value="1"/>
</dbReference>
<dbReference type="InterPro" id="IPR051738">
    <property type="entry name" value="SAF_Modulators"/>
</dbReference>
<keyword evidence="2" id="KW-0694">RNA-binding</keyword>
<dbReference type="OrthoDB" id="79455at2759"/>
<gene>
    <name evidence="6" type="ORF">NMOB1V02_LOCUS7272</name>
</gene>
<name>A0A7R9BQE0_9CRUS</name>
<comment type="subcellular location">
    <subcellularLocation>
        <location evidence="1">Nucleus</location>
    </subcellularLocation>
</comment>
<evidence type="ECO:0000313" key="6">
    <source>
        <dbReference type="EMBL" id="CAD7279603.1"/>
    </source>
</evidence>
<reference evidence="6" key="1">
    <citation type="submission" date="2020-11" db="EMBL/GenBank/DDBJ databases">
        <authorList>
            <person name="Tran Van P."/>
        </authorList>
    </citation>
    <scope>NUCLEOTIDE SEQUENCE</scope>
</reference>
<dbReference type="Gene3D" id="1.10.720.30">
    <property type="entry name" value="SAP domain"/>
    <property type="match status" value="1"/>
</dbReference>
<evidence type="ECO:0000256" key="2">
    <source>
        <dbReference type="ARBA" id="ARBA00022884"/>
    </source>
</evidence>
<organism evidence="6">
    <name type="scientific">Notodromas monacha</name>
    <dbReference type="NCBI Taxonomy" id="399045"/>
    <lineage>
        <taxon>Eukaryota</taxon>
        <taxon>Metazoa</taxon>
        <taxon>Ecdysozoa</taxon>
        <taxon>Arthropoda</taxon>
        <taxon>Crustacea</taxon>
        <taxon>Oligostraca</taxon>
        <taxon>Ostracoda</taxon>
        <taxon>Podocopa</taxon>
        <taxon>Podocopida</taxon>
        <taxon>Cypridocopina</taxon>
        <taxon>Cypridoidea</taxon>
        <taxon>Cyprididae</taxon>
        <taxon>Notodromas</taxon>
    </lineage>
</organism>
<dbReference type="EMBL" id="CAJPEX010001702">
    <property type="protein sequence ID" value="CAG0919755.1"/>
    <property type="molecule type" value="Genomic_DNA"/>
</dbReference>
<dbReference type="GO" id="GO:0005634">
    <property type="term" value="C:nucleus"/>
    <property type="evidence" value="ECO:0007669"/>
    <property type="project" value="UniProtKB-SubCell"/>
</dbReference>
<evidence type="ECO:0000313" key="7">
    <source>
        <dbReference type="Proteomes" id="UP000678499"/>
    </source>
</evidence>
<keyword evidence="3" id="KW-0539">Nucleus</keyword>
<feature type="region of interest" description="Disordered" evidence="4">
    <location>
        <begin position="269"/>
        <end position="314"/>
    </location>
</feature>
<dbReference type="InterPro" id="IPR003034">
    <property type="entry name" value="SAP_dom"/>
</dbReference>
<dbReference type="GO" id="GO:0050684">
    <property type="term" value="P:regulation of mRNA processing"/>
    <property type="evidence" value="ECO:0007669"/>
    <property type="project" value="TreeGrafter"/>
</dbReference>
<feature type="region of interest" description="Disordered" evidence="4">
    <location>
        <begin position="34"/>
        <end position="77"/>
    </location>
</feature>
<accession>A0A7R9BQE0</accession>
<sequence>MAEPATMGRKLSELRVIDLRSELEKRNLDKTGVKAVLADRLQDSDTDRSESQNGSGDRTAEKMESNRSDEEGLDVSLEDTDSLFKEAEEGDMFESDKKWPIPMQSLREMPEWLLTKHILTERGSLQYLFGSEEMVITRGRSGGNGNGNAFDRHASWENRQIVLVSNGSNRCCFKRRRIEDDGIVENATSRREEEMDEEREDNDQQQRRARGNGIAADAAGASPPRPENVPVLAPFTSKDTLDMHDAAVRSRVPEAPSDDVSMIVNIDEQSVREDESAPPTPMRPSNTNTSESVEETGEKTSSSASAVLRPPKSTMGMVFGGSGLGGWMGAPRAGSDTSLRLELGATSRRT</sequence>
<dbReference type="EMBL" id="OA883739">
    <property type="protein sequence ID" value="CAD7279603.1"/>
    <property type="molecule type" value="Genomic_DNA"/>
</dbReference>
<evidence type="ECO:0000256" key="4">
    <source>
        <dbReference type="SAM" id="MobiDB-lite"/>
    </source>
</evidence>
<protein>
    <recommendedName>
        <fullName evidence="5">SAP domain-containing protein</fullName>
    </recommendedName>
</protein>
<evidence type="ECO:0000256" key="3">
    <source>
        <dbReference type="ARBA" id="ARBA00023242"/>
    </source>
</evidence>
<dbReference type="PANTHER" id="PTHR15683">
    <property type="entry name" value="SCAFFOLD ATTACHMENT FACTOR B-RELATED"/>
    <property type="match status" value="1"/>
</dbReference>